<organism evidence="2 3">
    <name type="scientific">Eleusine coracana subsp. coracana</name>
    <dbReference type="NCBI Taxonomy" id="191504"/>
    <lineage>
        <taxon>Eukaryota</taxon>
        <taxon>Viridiplantae</taxon>
        <taxon>Streptophyta</taxon>
        <taxon>Embryophyta</taxon>
        <taxon>Tracheophyta</taxon>
        <taxon>Spermatophyta</taxon>
        <taxon>Magnoliopsida</taxon>
        <taxon>Liliopsida</taxon>
        <taxon>Poales</taxon>
        <taxon>Poaceae</taxon>
        <taxon>PACMAD clade</taxon>
        <taxon>Chloridoideae</taxon>
        <taxon>Cynodonteae</taxon>
        <taxon>Eleusininae</taxon>
        <taxon>Eleusine</taxon>
    </lineage>
</organism>
<gene>
    <name evidence="2" type="primary">gb13845</name>
    <name evidence="2" type="ORF">PR202_gb13845</name>
</gene>
<reference evidence="2" key="1">
    <citation type="journal article" date="2018" name="DNA Res.">
        <title>Multiple hybrid de novo genome assembly of finger millet, an orphan allotetraploid crop.</title>
        <authorList>
            <person name="Hatakeyama M."/>
            <person name="Aluri S."/>
            <person name="Balachadran M.T."/>
            <person name="Sivarajan S.R."/>
            <person name="Patrignani A."/>
            <person name="Gruter S."/>
            <person name="Poveda L."/>
            <person name="Shimizu-Inatsugi R."/>
            <person name="Baeten J."/>
            <person name="Francoijs K.J."/>
            <person name="Nataraja K.N."/>
            <person name="Reddy Y.A.N."/>
            <person name="Phadnis S."/>
            <person name="Ravikumar R.L."/>
            <person name="Schlapbach R."/>
            <person name="Sreeman S.M."/>
            <person name="Shimizu K.K."/>
        </authorList>
    </citation>
    <scope>NUCLEOTIDE SEQUENCE</scope>
</reference>
<dbReference type="EMBL" id="BQKI01000079">
    <property type="protein sequence ID" value="GJN25955.1"/>
    <property type="molecule type" value="Genomic_DNA"/>
</dbReference>
<feature type="compositionally biased region" description="Basic and acidic residues" evidence="1">
    <location>
        <begin position="84"/>
        <end position="104"/>
    </location>
</feature>
<keyword evidence="3" id="KW-1185">Reference proteome</keyword>
<feature type="region of interest" description="Disordered" evidence="1">
    <location>
        <begin position="28"/>
        <end position="71"/>
    </location>
</feature>
<dbReference type="Proteomes" id="UP001054889">
    <property type="component" value="Unassembled WGS sequence"/>
</dbReference>
<reference evidence="2" key="2">
    <citation type="submission" date="2021-12" db="EMBL/GenBank/DDBJ databases">
        <title>Resequencing data analysis of finger millet.</title>
        <authorList>
            <person name="Hatakeyama M."/>
            <person name="Aluri S."/>
            <person name="Balachadran M.T."/>
            <person name="Sivarajan S.R."/>
            <person name="Poveda L."/>
            <person name="Shimizu-Inatsugi R."/>
            <person name="Schlapbach R."/>
            <person name="Sreeman S.M."/>
            <person name="Shimizu K.K."/>
        </authorList>
    </citation>
    <scope>NUCLEOTIDE SEQUENCE</scope>
</reference>
<feature type="compositionally biased region" description="Low complexity" evidence="1">
    <location>
        <begin position="113"/>
        <end position="127"/>
    </location>
</feature>
<evidence type="ECO:0000313" key="2">
    <source>
        <dbReference type="EMBL" id="GJN25955.1"/>
    </source>
</evidence>
<proteinExistence type="predicted"/>
<accession>A0AAV5ETH3</accession>
<protein>
    <submittedName>
        <fullName evidence="2">Uncharacterized protein</fullName>
    </submittedName>
</protein>
<dbReference type="AlphaFoldDB" id="A0AAV5ETH3"/>
<evidence type="ECO:0000256" key="1">
    <source>
        <dbReference type="SAM" id="MobiDB-lite"/>
    </source>
</evidence>
<feature type="region of interest" description="Disordered" evidence="1">
    <location>
        <begin position="84"/>
        <end position="145"/>
    </location>
</feature>
<sequence length="145" mass="15199">MPNLEEVADARYPQCVVGPRGGWGARCGGELDGGPESSPALATAPRWTRLPLRQATRSTRGGAPGTTRVGERAAAVVLVHEEERAKGGIAEEERRGERDGECTRSRGRIQMDGPAGRAGARTAPSPRGGDGEGRQARSGSLMQVV</sequence>
<evidence type="ECO:0000313" key="3">
    <source>
        <dbReference type="Proteomes" id="UP001054889"/>
    </source>
</evidence>
<name>A0AAV5ETH3_ELECO</name>
<comment type="caution">
    <text evidence="2">The sequence shown here is derived from an EMBL/GenBank/DDBJ whole genome shotgun (WGS) entry which is preliminary data.</text>
</comment>